<protein>
    <recommendedName>
        <fullName evidence="3">PadR family transcriptional regulator</fullName>
    </recommendedName>
</protein>
<keyword evidence="2" id="KW-1185">Reference proteome</keyword>
<dbReference type="Gene3D" id="1.10.10.10">
    <property type="entry name" value="Winged helix-like DNA-binding domain superfamily/Winged helix DNA-binding domain"/>
    <property type="match status" value="1"/>
</dbReference>
<proteinExistence type="predicted"/>
<gene>
    <name evidence="1" type="ORF">GCM10022255_108540</name>
</gene>
<reference evidence="2" key="1">
    <citation type="journal article" date="2019" name="Int. J. Syst. Evol. Microbiol.">
        <title>The Global Catalogue of Microorganisms (GCM) 10K type strain sequencing project: providing services to taxonomists for standard genome sequencing and annotation.</title>
        <authorList>
            <consortium name="The Broad Institute Genomics Platform"/>
            <consortium name="The Broad Institute Genome Sequencing Center for Infectious Disease"/>
            <person name="Wu L."/>
            <person name="Ma J."/>
        </authorList>
    </citation>
    <scope>NUCLEOTIDE SEQUENCE [LARGE SCALE GENOMIC DNA]</scope>
    <source>
        <strain evidence="2">JCM 17441</strain>
    </source>
</reference>
<organism evidence="1 2">
    <name type="scientific">Dactylosporangium darangshiense</name>
    <dbReference type="NCBI Taxonomy" id="579108"/>
    <lineage>
        <taxon>Bacteria</taxon>
        <taxon>Bacillati</taxon>
        <taxon>Actinomycetota</taxon>
        <taxon>Actinomycetes</taxon>
        <taxon>Micromonosporales</taxon>
        <taxon>Micromonosporaceae</taxon>
        <taxon>Dactylosporangium</taxon>
    </lineage>
</organism>
<evidence type="ECO:0008006" key="3">
    <source>
        <dbReference type="Google" id="ProtNLM"/>
    </source>
</evidence>
<dbReference type="SUPFAM" id="SSF46785">
    <property type="entry name" value="Winged helix' DNA-binding domain"/>
    <property type="match status" value="1"/>
</dbReference>
<dbReference type="InterPro" id="IPR036390">
    <property type="entry name" value="WH_DNA-bd_sf"/>
</dbReference>
<dbReference type="RefSeq" id="WP_345142926.1">
    <property type="nucleotide sequence ID" value="NZ_BAABAT010000070.1"/>
</dbReference>
<comment type="caution">
    <text evidence="1">The sequence shown here is derived from an EMBL/GenBank/DDBJ whole genome shotgun (WGS) entry which is preliminary data.</text>
</comment>
<accession>A0ABP8DU51</accession>
<dbReference type="InterPro" id="IPR036388">
    <property type="entry name" value="WH-like_DNA-bd_sf"/>
</dbReference>
<name>A0ABP8DU51_9ACTN</name>
<sequence>MAEWIVLTLVDESPAHGFAVAALTAEDGDVGRVWHVPRPIVYRAVDRLTAARLLVVAGTQAGHRGPQRSILTPTPEGAEAVADWLSRPVSHVRDLRSEFLVKLALLTRRGAPLAALVSAQRSVIAPLEPALARRRAEAAGFAAILAAWRHENARAALSFLDDL</sequence>
<evidence type="ECO:0000313" key="1">
    <source>
        <dbReference type="EMBL" id="GAA4263493.1"/>
    </source>
</evidence>
<dbReference type="Proteomes" id="UP001500620">
    <property type="component" value="Unassembled WGS sequence"/>
</dbReference>
<dbReference type="EMBL" id="BAABAT010000070">
    <property type="protein sequence ID" value="GAA4263493.1"/>
    <property type="molecule type" value="Genomic_DNA"/>
</dbReference>
<evidence type="ECO:0000313" key="2">
    <source>
        <dbReference type="Proteomes" id="UP001500620"/>
    </source>
</evidence>